<name>A0ABD1G863_SALDI</name>
<proteinExistence type="predicted"/>
<gene>
    <name evidence="2" type="ORF">AAHA92_24686</name>
</gene>
<feature type="domain" description="Pectinesterase inhibitor" evidence="1">
    <location>
        <begin position="3"/>
        <end position="105"/>
    </location>
</feature>
<dbReference type="InterPro" id="IPR006501">
    <property type="entry name" value="Pectinesterase_inhib_dom"/>
</dbReference>
<organism evidence="2 3">
    <name type="scientific">Salvia divinorum</name>
    <name type="common">Maria pastora</name>
    <name type="synonym">Diviner's sage</name>
    <dbReference type="NCBI Taxonomy" id="28513"/>
    <lineage>
        <taxon>Eukaryota</taxon>
        <taxon>Viridiplantae</taxon>
        <taxon>Streptophyta</taxon>
        <taxon>Embryophyta</taxon>
        <taxon>Tracheophyta</taxon>
        <taxon>Spermatophyta</taxon>
        <taxon>Magnoliopsida</taxon>
        <taxon>eudicotyledons</taxon>
        <taxon>Gunneridae</taxon>
        <taxon>Pentapetalae</taxon>
        <taxon>asterids</taxon>
        <taxon>lamiids</taxon>
        <taxon>Lamiales</taxon>
        <taxon>Lamiaceae</taxon>
        <taxon>Nepetoideae</taxon>
        <taxon>Mentheae</taxon>
        <taxon>Salviinae</taxon>
        <taxon>Salvia</taxon>
        <taxon>Salvia subgen. Calosphace</taxon>
    </lineage>
</organism>
<evidence type="ECO:0000259" key="1">
    <source>
        <dbReference type="Pfam" id="PF04043"/>
    </source>
</evidence>
<evidence type="ECO:0000313" key="3">
    <source>
        <dbReference type="Proteomes" id="UP001567538"/>
    </source>
</evidence>
<dbReference type="AlphaFoldDB" id="A0ABD1G863"/>
<dbReference type="InterPro" id="IPR035513">
    <property type="entry name" value="Invertase/methylesterase_inhib"/>
</dbReference>
<evidence type="ECO:0000313" key="2">
    <source>
        <dbReference type="EMBL" id="KAL1540316.1"/>
    </source>
</evidence>
<reference evidence="2 3" key="1">
    <citation type="submission" date="2024-06" db="EMBL/GenBank/DDBJ databases">
        <title>A chromosome level genome sequence of Diviner's sage (Salvia divinorum).</title>
        <authorList>
            <person name="Ford S.A."/>
            <person name="Ro D.-K."/>
            <person name="Ness R.W."/>
            <person name="Phillips M.A."/>
        </authorList>
    </citation>
    <scope>NUCLEOTIDE SEQUENCE [LARGE SCALE GENOMIC DNA]</scope>
    <source>
        <strain evidence="2">SAF-2024a</strain>
        <tissue evidence="2">Leaf</tissue>
    </source>
</reference>
<keyword evidence="3" id="KW-1185">Reference proteome</keyword>
<accession>A0ABD1G863</accession>
<dbReference type="Proteomes" id="UP001567538">
    <property type="component" value="Unassembled WGS sequence"/>
</dbReference>
<protein>
    <submittedName>
        <fullName evidence="2">Pectinesterase inhibitor 2-like</fullName>
    </submittedName>
</protein>
<dbReference type="EMBL" id="JBEAFC010000009">
    <property type="protein sequence ID" value="KAL1540316.1"/>
    <property type="molecule type" value="Genomic_DNA"/>
</dbReference>
<dbReference type="Pfam" id="PF04043">
    <property type="entry name" value="PMEI"/>
    <property type="match status" value="1"/>
</dbReference>
<dbReference type="Gene3D" id="1.20.140.40">
    <property type="entry name" value="Invertase/pectin methylesterase inhibitor family protein"/>
    <property type="match status" value="1"/>
</dbReference>
<comment type="caution">
    <text evidence="2">The sequence shown here is derived from an EMBL/GenBank/DDBJ whole genome shotgun (WGS) entry which is preliminary data.</text>
</comment>
<sequence>MRSDPHSHEADLGTLGKISIKMAKAAAKNTVIVAKSIRDLNNTIKISFCVRVCNSAIDDLNTVGETLKHMTKRDKDDMPIILSGVASDVGWCDNNFEMNPGDQMPAELKEASKITHSRPHPCCSHYCKHDVMCYQQVLFVTVCLQIMVTL</sequence>
<dbReference type="SUPFAM" id="SSF101148">
    <property type="entry name" value="Plant invertase/pectin methylesterase inhibitor"/>
    <property type="match status" value="1"/>
</dbReference>